<evidence type="ECO:0000313" key="3">
    <source>
        <dbReference type="Proteomes" id="UP000823388"/>
    </source>
</evidence>
<accession>A0A8T0WZ99</accession>
<reference evidence="2" key="1">
    <citation type="submission" date="2020-05" db="EMBL/GenBank/DDBJ databases">
        <title>WGS assembly of Panicum virgatum.</title>
        <authorList>
            <person name="Lovell J.T."/>
            <person name="Jenkins J."/>
            <person name="Shu S."/>
            <person name="Juenger T.E."/>
            <person name="Schmutz J."/>
        </authorList>
    </citation>
    <scope>NUCLEOTIDE SEQUENCE</scope>
    <source>
        <strain evidence="2">AP13</strain>
    </source>
</reference>
<gene>
    <name evidence="2" type="ORF">PVAP13_1NG324019</name>
</gene>
<comment type="caution">
    <text evidence="2">The sequence shown here is derived from an EMBL/GenBank/DDBJ whole genome shotgun (WGS) entry which is preliminary data.</text>
</comment>
<organism evidence="2 3">
    <name type="scientific">Panicum virgatum</name>
    <name type="common">Blackwell switchgrass</name>
    <dbReference type="NCBI Taxonomy" id="38727"/>
    <lineage>
        <taxon>Eukaryota</taxon>
        <taxon>Viridiplantae</taxon>
        <taxon>Streptophyta</taxon>
        <taxon>Embryophyta</taxon>
        <taxon>Tracheophyta</taxon>
        <taxon>Spermatophyta</taxon>
        <taxon>Magnoliopsida</taxon>
        <taxon>Liliopsida</taxon>
        <taxon>Poales</taxon>
        <taxon>Poaceae</taxon>
        <taxon>PACMAD clade</taxon>
        <taxon>Panicoideae</taxon>
        <taxon>Panicodae</taxon>
        <taxon>Paniceae</taxon>
        <taxon>Panicinae</taxon>
        <taxon>Panicum</taxon>
        <taxon>Panicum sect. Hiantes</taxon>
    </lineage>
</organism>
<feature type="compositionally biased region" description="Pro residues" evidence="1">
    <location>
        <begin position="1"/>
        <end position="11"/>
    </location>
</feature>
<feature type="compositionally biased region" description="Basic and acidic residues" evidence="1">
    <location>
        <begin position="131"/>
        <end position="167"/>
    </location>
</feature>
<evidence type="ECO:0000313" key="2">
    <source>
        <dbReference type="EMBL" id="KAG2651948.1"/>
    </source>
</evidence>
<feature type="region of interest" description="Disordered" evidence="1">
    <location>
        <begin position="89"/>
        <end position="208"/>
    </location>
</feature>
<evidence type="ECO:0000256" key="1">
    <source>
        <dbReference type="SAM" id="MobiDB-lite"/>
    </source>
</evidence>
<feature type="region of interest" description="Disordered" evidence="1">
    <location>
        <begin position="1"/>
        <end position="26"/>
    </location>
</feature>
<keyword evidence="3" id="KW-1185">Reference proteome</keyword>
<dbReference type="EMBL" id="CM029038">
    <property type="protein sequence ID" value="KAG2651948.1"/>
    <property type="molecule type" value="Genomic_DNA"/>
</dbReference>
<name>A0A8T0WZ99_PANVG</name>
<dbReference type="AlphaFoldDB" id="A0A8T0WZ99"/>
<proteinExistence type="predicted"/>
<sequence>MPPPSPTPRSLPIPCAASPTNPRDPIAGVACRQPHAGSDPCVPRSRRPRFAARLPDLAARVPPLRASPLRVPAAPPSAATMCARQSRCARVPPPHAHVRRPSLRAPASAPKIHRSATPQSGARRRAGQRGVGDRGTDGEGAAERRDEHPAPALLRREREAEGREGTLGERWGGVGGGEELGRRAHKAGHIKSNPVGERDQMIGKMHLI</sequence>
<dbReference type="Proteomes" id="UP000823388">
    <property type="component" value="Chromosome 1N"/>
</dbReference>
<protein>
    <submittedName>
        <fullName evidence="2">Uncharacterized protein</fullName>
    </submittedName>
</protein>